<evidence type="ECO:0000313" key="2">
    <source>
        <dbReference type="EMBL" id="RJL20613.1"/>
    </source>
</evidence>
<dbReference type="Gene3D" id="1.10.400.20">
    <property type="entry name" value="putative tagatose 6-phosphate kinase domain like"/>
    <property type="match status" value="1"/>
</dbReference>
<dbReference type="GO" id="GO:0005886">
    <property type="term" value="C:plasma membrane"/>
    <property type="evidence" value="ECO:0007669"/>
    <property type="project" value="TreeGrafter"/>
</dbReference>
<dbReference type="GO" id="GO:0009401">
    <property type="term" value="P:phosphoenolpyruvate-dependent sugar phosphotransferase system"/>
    <property type="evidence" value="ECO:0007669"/>
    <property type="project" value="TreeGrafter"/>
</dbReference>
<evidence type="ECO:0000313" key="3">
    <source>
        <dbReference type="Proteomes" id="UP000283587"/>
    </source>
</evidence>
<dbReference type="PIRSF" id="PIRSF009264">
    <property type="entry name" value="TagBP_ald_AgaZ"/>
    <property type="match status" value="1"/>
</dbReference>
<dbReference type="RefSeq" id="WP_119896717.1">
    <property type="nucleotide sequence ID" value="NZ_QNRC01000006.1"/>
</dbReference>
<comment type="pathway">
    <text evidence="1">Carbohydrate metabolism.</text>
</comment>
<dbReference type="InterPro" id="IPR050303">
    <property type="entry name" value="GatZ_KbaZ_carbometab"/>
</dbReference>
<dbReference type="PANTHER" id="PTHR32502">
    <property type="entry name" value="N-ACETYLGALACTOSAMINE PERMEASE II COMPONENT-RELATED"/>
    <property type="match status" value="1"/>
</dbReference>
<dbReference type="InterPro" id="IPR012062">
    <property type="entry name" value="GatZ/KbaZ-like"/>
</dbReference>
<dbReference type="InterPro" id="IPR013785">
    <property type="entry name" value="Aldolase_TIM"/>
</dbReference>
<comment type="caution">
    <text evidence="2">The sequence shown here is derived from an EMBL/GenBank/DDBJ whole genome shotgun (WGS) entry which is preliminary data.</text>
</comment>
<proteinExistence type="predicted"/>
<dbReference type="AlphaFoldDB" id="A0A419AB94"/>
<dbReference type="EMBL" id="QZEW01000009">
    <property type="protein sequence ID" value="RJL20613.1"/>
    <property type="molecule type" value="Genomic_DNA"/>
</dbReference>
<sequence length="425" mass="45730">MIANPLHAIAEWRDRPGPSGIPSICTAHPLVIEAAMRCIAPTPLPLLIEATCNQVNQEGGYTGMTPADFRRFVEGIAREAGFPLDRLILGGDHLGPNPWKTLPADQAMARAETMIRDYAAAGFTKLHLDCSMGCAGEPVALDDAETAARAARLAAAAEAARPAGGVAPVYVIGTEVPIPGGAMEEIEGLEITSPRAALTTFEVHRRAFADVGQQDAFSRVVGLVVQPGVEFGNHNVIDYDPAAARDLSAALAQMPGLVFEAHSTDYQTREALTALVRDGFAILKVGPGLTFVLREALYGLDAIAEELFPGRRQRTLRQAMEAVMQQAPGNWDRYYHGSDAERALQRHFSYSDRIRYYWPQPAAEQAVAELLALLGDADLPETLVAQYLGGLYPEVRAGRLPPRARALTLAAVERLAADYVAACRG</sequence>
<protein>
    <submittedName>
        <fullName evidence="2">D-tagatose-bisphosphate aldolase, class II, non-catalytic subunit</fullName>
        <ecNumber evidence="2">4.1.2.40</ecNumber>
    </submittedName>
</protein>
<dbReference type="EC" id="4.1.2.40" evidence="2"/>
<organism evidence="2 3">
    <name type="scientific">Paracoccus siganidrum</name>
    <dbReference type="NCBI Taxonomy" id="1276757"/>
    <lineage>
        <taxon>Bacteria</taxon>
        <taxon>Pseudomonadati</taxon>
        <taxon>Pseudomonadota</taxon>
        <taxon>Alphaproteobacteria</taxon>
        <taxon>Rhodobacterales</taxon>
        <taxon>Paracoccaceae</taxon>
        <taxon>Paracoccus</taxon>
    </lineage>
</organism>
<reference evidence="3" key="1">
    <citation type="submission" date="2018-09" db="EMBL/GenBank/DDBJ databases">
        <title>Paracoccus onubensis nov. sp. a moderate halophilic bacterium isolated from Gruta de las Maravillas (Aracena, Spain).</title>
        <authorList>
            <person name="Jurado V."/>
            <person name="Gutierrez-Patricio S."/>
            <person name="Gonzalez-Pimentel J.L."/>
            <person name="Miller A.Z."/>
            <person name="Laiz L."/>
            <person name="Saiz-Jimenez C."/>
        </authorList>
    </citation>
    <scope>NUCLEOTIDE SEQUENCE [LARGE SCALE GENOMIC DNA]</scope>
    <source>
        <strain evidence="3">DSM 26381</strain>
    </source>
</reference>
<keyword evidence="3" id="KW-1185">Reference proteome</keyword>
<gene>
    <name evidence="2" type="ORF">D3P05_03070</name>
</gene>
<keyword evidence="2" id="KW-0456">Lyase</keyword>
<dbReference type="Pfam" id="PF08013">
    <property type="entry name" value="GatZ_KbaZ-like"/>
    <property type="match status" value="1"/>
</dbReference>
<dbReference type="Gene3D" id="3.20.20.70">
    <property type="entry name" value="Aldolase class I"/>
    <property type="match status" value="1"/>
</dbReference>
<dbReference type="GO" id="GO:0009025">
    <property type="term" value="F:tagatose-bisphosphate aldolase activity"/>
    <property type="evidence" value="ECO:0007669"/>
    <property type="project" value="UniProtKB-EC"/>
</dbReference>
<dbReference type="Proteomes" id="UP000283587">
    <property type="component" value="Unassembled WGS sequence"/>
</dbReference>
<dbReference type="SUPFAM" id="SSF51569">
    <property type="entry name" value="Aldolase"/>
    <property type="match status" value="1"/>
</dbReference>
<accession>A0A419AB94</accession>
<evidence type="ECO:0000256" key="1">
    <source>
        <dbReference type="ARBA" id="ARBA00005007"/>
    </source>
</evidence>
<dbReference type="GO" id="GO:0005975">
    <property type="term" value="P:carbohydrate metabolic process"/>
    <property type="evidence" value="ECO:0007669"/>
    <property type="project" value="InterPro"/>
</dbReference>
<name>A0A419AB94_9RHOB</name>
<dbReference type="OrthoDB" id="1672942at2"/>
<dbReference type="NCBIfam" id="TIGR02810">
    <property type="entry name" value="agaZ_gatZ"/>
    <property type="match status" value="1"/>
</dbReference>
<dbReference type="PANTHER" id="PTHR32502:SF2">
    <property type="entry name" value="D-TAGATOSE-1,6-BISPHOSPHATE ALDOLASE SUBUNIT KBAZ"/>
    <property type="match status" value="1"/>
</dbReference>